<keyword evidence="3 6" id="KW-0812">Transmembrane</keyword>
<dbReference type="GO" id="GO:0005886">
    <property type="term" value="C:plasma membrane"/>
    <property type="evidence" value="ECO:0007669"/>
    <property type="project" value="UniProtKB-SubCell"/>
</dbReference>
<feature type="transmembrane region" description="Helical" evidence="6">
    <location>
        <begin position="189"/>
        <end position="208"/>
    </location>
</feature>
<evidence type="ECO:0000313" key="8">
    <source>
        <dbReference type="Proteomes" id="UP000031521"/>
    </source>
</evidence>
<proteinExistence type="predicted"/>
<dbReference type="Proteomes" id="UP000031521">
    <property type="component" value="Chromosome"/>
</dbReference>
<dbReference type="PANTHER" id="PTHR30250:SF11">
    <property type="entry name" value="O-ANTIGEN TRANSPORTER-RELATED"/>
    <property type="match status" value="1"/>
</dbReference>
<dbReference type="OrthoDB" id="5785171at2"/>
<evidence type="ECO:0000256" key="3">
    <source>
        <dbReference type="ARBA" id="ARBA00022692"/>
    </source>
</evidence>
<feature type="transmembrane region" description="Helical" evidence="6">
    <location>
        <begin position="128"/>
        <end position="151"/>
    </location>
</feature>
<dbReference type="STRING" id="1208324.P73_0703"/>
<dbReference type="HOGENOM" id="CLU_672576_0_0_5"/>
<dbReference type="AlphaFoldDB" id="A0A0B5DPB0"/>
<feature type="transmembrane region" description="Helical" evidence="6">
    <location>
        <begin position="21"/>
        <end position="43"/>
    </location>
</feature>
<keyword evidence="2" id="KW-1003">Cell membrane</keyword>
<evidence type="ECO:0000256" key="6">
    <source>
        <dbReference type="SAM" id="Phobius"/>
    </source>
</evidence>
<keyword evidence="5 6" id="KW-0472">Membrane</keyword>
<feature type="transmembrane region" description="Helical" evidence="6">
    <location>
        <begin position="98"/>
        <end position="116"/>
    </location>
</feature>
<gene>
    <name evidence="7" type="ORF">P73_0703</name>
</gene>
<feature type="transmembrane region" description="Helical" evidence="6">
    <location>
        <begin position="229"/>
        <end position="256"/>
    </location>
</feature>
<evidence type="ECO:0000256" key="4">
    <source>
        <dbReference type="ARBA" id="ARBA00022989"/>
    </source>
</evidence>
<keyword evidence="4 6" id="KW-1133">Transmembrane helix</keyword>
<evidence type="ECO:0000256" key="5">
    <source>
        <dbReference type="ARBA" id="ARBA00023136"/>
    </source>
</evidence>
<feature type="transmembrane region" description="Helical" evidence="6">
    <location>
        <begin position="163"/>
        <end position="183"/>
    </location>
</feature>
<feature type="transmembrane region" description="Helical" evidence="6">
    <location>
        <begin position="404"/>
        <end position="423"/>
    </location>
</feature>
<feature type="transmembrane region" description="Helical" evidence="6">
    <location>
        <begin position="347"/>
        <end position="369"/>
    </location>
</feature>
<sequence length="433" mass="44971">MTLVSSGPPRSRHVKSALGIGALKVATLPLTILLSIVLARALGPADYGRYAFAVSLATVLALPAGPGINALVLRETAQAAQAKDFALMAGVQRRARQAAVFCTGAIWLAGLVYALTILDGDARDSATLLGAMLLFPPVSLLAIQAGLLQGLHHPFASQVGQLALRPGLGLLFVLGGIVLLPEFTLGEALAAQIAATLVALAGSLWILRRLAPPELARAAPRYEDRAWRAAVLPFALIAFTNTFNAEIGILVLGAYGMEGSTAALRVATSGAQLLSFPLFINNMILAPQAAQMFRSGEIDALKARTRRFARITFLVSALAGIPLILFAAPILALTFGPDYVATATLPLQILAFGHLGNVAVGPVAMLLSMAGHEKAAFRGQALTLVIVFALALALAPAFGATGAAFAVAFGTVVGRCVLALLCVRTLHFRPTVV</sequence>
<name>A0A0B5DPB0_9RHOB</name>
<dbReference type="KEGG" id="cid:P73_0703"/>
<reference evidence="7 8" key="1">
    <citation type="journal article" date="2014" name="Int. J. Syst. Evol. Microbiol.">
        <title>Celeribacter indicus sp. nov., a polycyclic aromatic hydrocarbon-degrading bacterium from deep-sea sediment and reclassification of Huaishuia halophila as Celeribacter halophilus comb. nov.</title>
        <authorList>
            <person name="Lai Q."/>
            <person name="Cao J."/>
            <person name="Yuan J."/>
            <person name="Li F."/>
            <person name="Shao Z."/>
        </authorList>
    </citation>
    <scope>NUCLEOTIDE SEQUENCE [LARGE SCALE GENOMIC DNA]</scope>
    <source>
        <strain evidence="7">P73</strain>
    </source>
</reference>
<dbReference type="EMBL" id="CP004393">
    <property type="protein sequence ID" value="AJE45418.1"/>
    <property type="molecule type" value="Genomic_DNA"/>
</dbReference>
<dbReference type="Pfam" id="PF01943">
    <property type="entry name" value="Polysacc_synt"/>
    <property type="match status" value="1"/>
</dbReference>
<evidence type="ECO:0000313" key="7">
    <source>
        <dbReference type="EMBL" id="AJE45418.1"/>
    </source>
</evidence>
<dbReference type="InterPro" id="IPR002797">
    <property type="entry name" value="Polysacc_synth"/>
</dbReference>
<protein>
    <submittedName>
        <fullName evidence="7">Polysaccharide export protein, translocase</fullName>
    </submittedName>
</protein>
<dbReference type="PANTHER" id="PTHR30250">
    <property type="entry name" value="PST FAMILY PREDICTED COLANIC ACID TRANSPORTER"/>
    <property type="match status" value="1"/>
</dbReference>
<accession>A0A0B5DPB0</accession>
<feature type="transmembrane region" description="Helical" evidence="6">
    <location>
        <begin position="311"/>
        <end position="335"/>
    </location>
</feature>
<feature type="transmembrane region" description="Helical" evidence="6">
    <location>
        <begin position="49"/>
        <end position="73"/>
    </location>
</feature>
<comment type="subcellular location">
    <subcellularLocation>
        <location evidence="1">Cell membrane</location>
        <topology evidence="1">Multi-pass membrane protein</topology>
    </subcellularLocation>
</comment>
<evidence type="ECO:0000256" key="1">
    <source>
        <dbReference type="ARBA" id="ARBA00004651"/>
    </source>
</evidence>
<feature type="transmembrane region" description="Helical" evidence="6">
    <location>
        <begin position="262"/>
        <end position="285"/>
    </location>
</feature>
<keyword evidence="8" id="KW-1185">Reference proteome</keyword>
<feature type="transmembrane region" description="Helical" evidence="6">
    <location>
        <begin position="381"/>
        <end position="398"/>
    </location>
</feature>
<organism evidence="7 8">
    <name type="scientific">Celeribacter indicus</name>
    <dbReference type="NCBI Taxonomy" id="1208324"/>
    <lineage>
        <taxon>Bacteria</taxon>
        <taxon>Pseudomonadati</taxon>
        <taxon>Pseudomonadota</taxon>
        <taxon>Alphaproteobacteria</taxon>
        <taxon>Rhodobacterales</taxon>
        <taxon>Roseobacteraceae</taxon>
        <taxon>Celeribacter</taxon>
    </lineage>
</organism>
<dbReference type="InterPro" id="IPR050833">
    <property type="entry name" value="Poly_Biosynth_Transport"/>
</dbReference>
<evidence type="ECO:0000256" key="2">
    <source>
        <dbReference type="ARBA" id="ARBA00022475"/>
    </source>
</evidence>